<dbReference type="InterPro" id="IPR014825">
    <property type="entry name" value="DNA_alkylation"/>
</dbReference>
<dbReference type="EMBL" id="FNOI01000001">
    <property type="protein sequence ID" value="SDW22799.1"/>
    <property type="molecule type" value="Genomic_DNA"/>
</dbReference>
<protein>
    <submittedName>
        <fullName evidence="1">3-methyladenine DNA glycosylase AlkD</fullName>
    </submittedName>
</protein>
<dbReference type="CDD" id="cd06561">
    <property type="entry name" value="AlkD_like"/>
    <property type="match status" value="1"/>
</dbReference>
<name>A0A1H2RW13_9RHOB</name>
<evidence type="ECO:0000313" key="2">
    <source>
        <dbReference type="Proteomes" id="UP000199441"/>
    </source>
</evidence>
<dbReference type="Gene3D" id="1.25.10.90">
    <property type="match status" value="1"/>
</dbReference>
<organism evidence="1 2">
    <name type="scientific">Litoreibacter albidus</name>
    <dbReference type="NCBI Taxonomy" id="670155"/>
    <lineage>
        <taxon>Bacteria</taxon>
        <taxon>Pseudomonadati</taxon>
        <taxon>Pseudomonadota</taxon>
        <taxon>Alphaproteobacteria</taxon>
        <taxon>Rhodobacterales</taxon>
        <taxon>Roseobacteraceae</taxon>
        <taxon>Litoreibacter</taxon>
    </lineage>
</organism>
<dbReference type="SUPFAM" id="SSF48371">
    <property type="entry name" value="ARM repeat"/>
    <property type="match status" value="1"/>
</dbReference>
<dbReference type="InterPro" id="IPR016024">
    <property type="entry name" value="ARM-type_fold"/>
</dbReference>
<reference evidence="2" key="1">
    <citation type="submission" date="2016-10" db="EMBL/GenBank/DDBJ databases">
        <authorList>
            <person name="Varghese N."/>
            <person name="Submissions S."/>
        </authorList>
    </citation>
    <scope>NUCLEOTIDE SEQUENCE [LARGE SCALE GENOMIC DNA]</scope>
    <source>
        <strain evidence="2">DSM 26922</strain>
    </source>
</reference>
<dbReference type="Proteomes" id="UP000199441">
    <property type="component" value="Unassembled WGS sequence"/>
</dbReference>
<dbReference type="PANTHER" id="PTHR34070">
    <property type="entry name" value="ARMADILLO-TYPE FOLD"/>
    <property type="match status" value="1"/>
</dbReference>
<dbReference type="AlphaFoldDB" id="A0A1H2RW13"/>
<dbReference type="RefSeq" id="WP_089944178.1">
    <property type="nucleotide sequence ID" value="NZ_FNOI01000001.1"/>
</dbReference>
<evidence type="ECO:0000313" key="1">
    <source>
        <dbReference type="EMBL" id="SDW22799.1"/>
    </source>
</evidence>
<gene>
    <name evidence="1" type="ORF">SAMN04488001_0607</name>
</gene>
<dbReference type="OrthoDB" id="9775346at2"/>
<proteinExistence type="predicted"/>
<dbReference type="STRING" id="670155.SAMN04488001_0607"/>
<dbReference type="PANTHER" id="PTHR34070:SF1">
    <property type="entry name" value="DNA ALKYLATION REPAIR PROTEIN"/>
    <property type="match status" value="1"/>
</dbReference>
<keyword evidence="2" id="KW-1185">Reference proteome</keyword>
<sequence length="228" mass="25812">MNVEDAIAHLENLSDPAKAESLAAHHGVERPYLGVPTAKLDELAKEWRGDDLNARLALAKGLWESNIHEGRICAAKLLTQARLRPDDAGAWALLVSWLADLDETAIADHVANAGGKRVVWDTSRLDEMDDWIASEHVWTRRAALAFTQPWTKQNKSKLEDEAVRDRVLGWAALLAEDHDPLIQRAIAWWLRDLSRHDVPRVQAFLEEHGERMTRSARREAAQMMKRQS</sequence>
<dbReference type="Pfam" id="PF08713">
    <property type="entry name" value="DNA_alkylation"/>
    <property type="match status" value="1"/>
</dbReference>
<accession>A0A1H2RW13</accession>